<dbReference type="RefSeq" id="WP_202094491.1">
    <property type="nucleotide sequence ID" value="NZ_CP061035.1"/>
</dbReference>
<keyword evidence="1" id="KW-0812">Transmembrane</keyword>
<evidence type="ECO:0000313" key="3">
    <source>
        <dbReference type="Proteomes" id="UP000595894"/>
    </source>
</evidence>
<dbReference type="AlphaFoldDB" id="A0A974NVN9"/>
<dbReference type="KEGG" id="sari:H5J25_02665"/>
<name>A0A974NVN9_9SPHN</name>
<keyword evidence="1" id="KW-1133">Transmembrane helix</keyword>
<gene>
    <name evidence="2" type="ORF">H5J25_02665</name>
</gene>
<reference evidence="3" key="1">
    <citation type="submission" date="2020-09" db="EMBL/GenBank/DDBJ databases">
        <title>Sphingomonas sp., a new species isolated from pork steak.</title>
        <authorList>
            <person name="Heidler von Heilborn D."/>
        </authorList>
    </citation>
    <scope>NUCLEOTIDE SEQUENCE [LARGE SCALE GENOMIC DNA]</scope>
</reference>
<evidence type="ECO:0000313" key="2">
    <source>
        <dbReference type="EMBL" id="QQV77705.1"/>
    </source>
</evidence>
<accession>A0A974NVN9</accession>
<evidence type="ECO:0000256" key="1">
    <source>
        <dbReference type="SAM" id="Phobius"/>
    </source>
</evidence>
<keyword evidence="1" id="KW-0472">Membrane</keyword>
<feature type="transmembrane region" description="Helical" evidence="1">
    <location>
        <begin position="12"/>
        <end position="33"/>
    </location>
</feature>
<sequence length="163" mass="17552">MSDPVRKFVVETVLFLVGLIVTIGLPWLVMRALRSGRPSTTPRPITDDGAGGKVIPVIATFSGLRGLPWIGFASNSLNPRLVITADGITYRVMAQRTRRWSEVEAIDVRSFGATVNLGFVFRGTPVTLDANVGSTILAAQTLALVPDHVALTDRARSLPADTR</sequence>
<dbReference type="Proteomes" id="UP000595894">
    <property type="component" value="Chromosome"/>
</dbReference>
<proteinExistence type="predicted"/>
<dbReference type="EMBL" id="CP061035">
    <property type="protein sequence ID" value="QQV77705.1"/>
    <property type="molecule type" value="Genomic_DNA"/>
</dbReference>
<protein>
    <recommendedName>
        <fullName evidence="4">PH domain-containing protein</fullName>
    </recommendedName>
</protein>
<organism evidence="2 3">
    <name type="scientific">Sphingomonas aliaeris</name>
    <dbReference type="NCBI Taxonomy" id="2759526"/>
    <lineage>
        <taxon>Bacteria</taxon>
        <taxon>Pseudomonadati</taxon>
        <taxon>Pseudomonadota</taxon>
        <taxon>Alphaproteobacteria</taxon>
        <taxon>Sphingomonadales</taxon>
        <taxon>Sphingomonadaceae</taxon>
        <taxon>Sphingomonas</taxon>
    </lineage>
</organism>
<keyword evidence="3" id="KW-1185">Reference proteome</keyword>
<evidence type="ECO:0008006" key="4">
    <source>
        <dbReference type="Google" id="ProtNLM"/>
    </source>
</evidence>